<organism evidence="2">
    <name type="scientific">Nyssomyia neivai</name>
    <dbReference type="NCBI Taxonomy" id="330878"/>
    <lineage>
        <taxon>Eukaryota</taxon>
        <taxon>Metazoa</taxon>
        <taxon>Ecdysozoa</taxon>
        <taxon>Arthropoda</taxon>
        <taxon>Hexapoda</taxon>
        <taxon>Insecta</taxon>
        <taxon>Pterygota</taxon>
        <taxon>Neoptera</taxon>
        <taxon>Endopterygota</taxon>
        <taxon>Diptera</taxon>
        <taxon>Nematocera</taxon>
        <taxon>Psychodoidea</taxon>
        <taxon>Psychodidae</taxon>
        <taxon>Nyssomyia</taxon>
    </lineage>
</organism>
<dbReference type="Pfam" id="PF05811">
    <property type="entry name" value="DUF842"/>
    <property type="match status" value="1"/>
</dbReference>
<sequence length="146" mass="16682">MIEEQKQRVEQEITKLVDDIDKSYLRKMQAEMHLCAAKCCENTTSSLDVVQGCVQKCSIPVTKAERYIHKELNDFQGRLQRCVMQCNDDIKSQMPVEPTEDEIGKYTAQFERCAVKCVNKNLDLIPNLMKTMKAVLAKGPSRIPDV</sequence>
<evidence type="ECO:0000313" key="2">
    <source>
        <dbReference type="EMBL" id="JAV04130.1"/>
    </source>
</evidence>
<name>A0A1L8DCT7_9DIPT</name>
<accession>A0A1L8DCT7</accession>
<dbReference type="GO" id="GO:0005737">
    <property type="term" value="C:cytoplasm"/>
    <property type="evidence" value="ECO:0007669"/>
    <property type="project" value="TreeGrafter"/>
</dbReference>
<reference evidence="2" key="1">
    <citation type="submission" date="2016-12" db="EMBL/GenBank/DDBJ databases">
        <title>An insight into the sialome and mialome of the sand fly, Nyssomyia neivai.</title>
        <authorList>
            <person name="Sebastian V."/>
            <person name="Goulart T.M."/>
            <person name="Oliveira W."/>
            <person name="Calvo E."/>
            <person name="Oliveira L.F."/>
            <person name="Pinto M.C."/>
            <person name="Rosselino A.M."/>
            <person name="Ribeiro J.M."/>
        </authorList>
    </citation>
    <scope>NUCLEOTIDE SEQUENCE</scope>
</reference>
<comment type="similarity">
    <text evidence="1">Belongs to the FAM136 family.</text>
</comment>
<evidence type="ECO:0000256" key="1">
    <source>
        <dbReference type="ARBA" id="ARBA00009952"/>
    </source>
</evidence>
<dbReference type="PANTHER" id="PTHR21096">
    <property type="entry name" value="PROTEIN FAM136A"/>
    <property type="match status" value="1"/>
</dbReference>
<proteinExistence type="inferred from homology"/>
<dbReference type="EMBL" id="GFDF01009954">
    <property type="protein sequence ID" value="JAV04130.1"/>
    <property type="molecule type" value="Transcribed_RNA"/>
</dbReference>
<protein>
    <recommendedName>
        <fullName evidence="3">Protein import into mitochondrial inner membrane</fullName>
    </recommendedName>
</protein>
<dbReference type="AlphaFoldDB" id="A0A1L8DCT7"/>
<evidence type="ECO:0008006" key="3">
    <source>
        <dbReference type="Google" id="ProtNLM"/>
    </source>
</evidence>
<dbReference type="InterPro" id="IPR008560">
    <property type="entry name" value="DUF842_euk"/>
</dbReference>
<dbReference type="PANTHER" id="PTHR21096:SF0">
    <property type="entry name" value="PROTEIN FAM136A"/>
    <property type="match status" value="1"/>
</dbReference>